<evidence type="ECO:0000256" key="1">
    <source>
        <dbReference type="ARBA" id="ARBA00007447"/>
    </source>
</evidence>
<evidence type="ECO:0000313" key="8">
    <source>
        <dbReference type="EMBL" id="TFY59267.1"/>
    </source>
</evidence>
<dbReference type="InterPro" id="IPR033121">
    <property type="entry name" value="PEPTIDASE_A1"/>
</dbReference>
<dbReference type="AlphaFoldDB" id="A0A4Y9YCF9"/>
<dbReference type="GO" id="GO:0004190">
    <property type="term" value="F:aspartic-type endopeptidase activity"/>
    <property type="evidence" value="ECO:0007669"/>
    <property type="project" value="UniProtKB-KW"/>
</dbReference>
<evidence type="ECO:0000259" key="7">
    <source>
        <dbReference type="PROSITE" id="PS51767"/>
    </source>
</evidence>
<evidence type="ECO:0000256" key="6">
    <source>
        <dbReference type="SAM" id="SignalP"/>
    </source>
</evidence>
<dbReference type="Proteomes" id="UP000298390">
    <property type="component" value="Unassembled WGS sequence"/>
</dbReference>
<keyword evidence="3" id="KW-0378">Hydrolase</keyword>
<dbReference type="PANTHER" id="PTHR47966">
    <property type="entry name" value="BETA-SITE APP-CLEAVING ENZYME, ISOFORM A-RELATED"/>
    <property type="match status" value="1"/>
</dbReference>
<comment type="similarity">
    <text evidence="1 3">Belongs to the peptidase A1 family.</text>
</comment>
<feature type="region of interest" description="Disordered" evidence="4">
    <location>
        <begin position="539"/>
        <end position="572"/>
    </location>
</feature>
<dbReference type="EMBL" id="SEKV01000312">
    <property type="protein sequence ID" value="TFY59267.1"/>
    <property type="molecule type" value="Genomic_DNA"/>
</dbReference>
<evidence type="ECO:0000256" key="4">
    <source>
        <dbReference type="SAM" id="MobiDB-lite"/>
    </source>
</evidence>
<evidence type="ECO:0000256" key="3">
    <source>
        <dbReference type="RuleBase" id="RU000454"/>
    </source>
</evidence>
<keyword evidence="3" id="KW-0645">Protease</keyword>
<feature type="transmembrane region" description="Helical" evidence="5">
    <location>
        <begin position="459"/>
        <end position="486"/>
    </location>
</feature>
<sequence>MRSYALSLWLVLSVPLSYAATVPFTRQRYPDAGAHLRRRSGRSSYSRPVVDAATASDGSDATSLNTVHDLLYIANVTIAGTVYPLQIDTGSSDLWVKGTSFPLSNTTHTSQAYNMTYGIGWASGNVSYAAVEFAGVEVQNQAFMDVKVANNPALSYGADGILGLGFDSLSTVDALINRTGASTGRTFLYNAFAKDKSEPNFISFTLEDTEDSYDSVQGYFSIGEYNPSYTAIENSSKISTWPESSPTRWSVLLDYLLLKDSAVVPTSVVSGVPSGKAVVVLDSGTSYSYVPTAIAQAIYGEVSDASFDEDLGQWIVPCDAEVDIALQFGDTVFPISPLDITPKDSSNASRCAGTIIPDDGLGGTEFDWLIGDNILRSVYAVYDFGDYDSAGKLGNPYIKLLPIVDASQASVDFHKTRGGTAQNVTYNSANVTGATASGGSTSVDLSDKLVNTLNTVGNFLPAVLALMALNTLLLLGLIGGGIWWILRKRGRSRARRNPGRSEPMPMNTMSTVGLMNSRDSHSYQPVSMALTEDMPFTPPTPAFSQPGFDGGNNRLRASTVSVSPIERPKSVA</sequence>
<organism evidence="8 9">
    <name type="scientific">Rhodofomes roseus</name>
    <dbReference type="NCBI Taxonomy" id="34475"/>
    <lineage>
        <taxon>Eukaryota</taxon>
        <taxon>Fungi</taxon>
        <taxon>Dikarya</taxon>
        <taxon>Basidiomycota</taxon>
        <taxon>Agaricomycotina</taxon>
        <taxon>Agaricomycetes</taxon>
        <taxon>Polyporales</taxon>
        <taxon>Rhodofomes</taxon>
    </lineage>
</organism>
<gene>
    <name evidence="8" type="ORF">EVJ58_g5884</name>
</gene>
<keyword evidence="5" id="KW-1133">Transmembrane helix</keyword>
<feature type="domain" description="Peptidase A1" evidence="7">
    <location>
        <begin position="72"/>
        <end position="393"/>
    </location>
</feature>
<evidence type="ECO:0000256" key="2">
    <source>
        <dbReference type="ARBA" id="ARBA00022750"/>
    </source>
</evidence>
<dbReference type="PANTHER" id="PTHR47966:SF1">
    <property type="entry name" value="ASPARTYL PROTEINASE"/>
    <property type="match status" value="1"/>
</dbReference>
<feature type="signal peptide" evidence="6">
    <location>
        <begin position="1"/>
        <end position="19"/>
    </location>
</feature>
<dbReference type="Gene3D" id="2.40.70.10">
    <property type="entry name" value="Acid Proteases"/>
    <property type="match status" value="2"/>
</dbReference>
<dbReference type="GO" id="GO:0006508">
    <property type="term" value="P:proteolysis"/>
    <property type="evidence" value="ECO:0007669"/>
    <property type="project" value="UniProtKB-KW"/>
</dbReference>
<proteinExistence type="inferred from homology"/>
<keyword evidence="5" id="KW-0472">Membrane</keyword>
<keyword evidence="6" id="KW-0732">Signal</keyword>
<evidence type="ECO:0000256" key="5">
    <source>
        <dbReference type="SAM" id="Phobius"/>
    </source>
</evidence>
<comment type="caution">
    <text evidence="8">The sequence shown here is derived from an EMBL/GenBank/DDBJ whole genome shotgun (WGS) entry which is preliminary data.</text>
</comment>
<dbReference type="InterPro" id="IPR001461">
    <property type="entry name" value="Aspartic_peptidase_A1"/>
</dbReference>
<dbReference type="InterPro" id="IPR001969">
    <property type="entry name" value="Aspartic_peptidase_AS"/>
</dbReference>
<dbReference type="PROSITE" id="PS51767">
    <property type="entry name" value="PEPTIDASE_A1"/>
    <property type="match status" value="1"/>
</dbReference>
<keyword evidence="2 3" id="KW-0064">Aspartyl protease</keyword>
<dbReference type="PROSITE" id="PS00141">
    <property type="entry name" value="ASP_PROTEASE"/>
    <property type="match status" value="1"/>
</dbReference>
<dbReference type="STRING" id="34475.A0A4Y9YCF9"/>
<dbReference type="InterPro" id="IPR021109">
    <property type="entry name" value="Peptidase_aspartic_dom_sf"/>
</dbReference>
<evidence type="ECO:0000313" key="9">
    <source>
        <dbReference type="Proteomes" id="UP000298390"/>
    </source>
</evidence>
<name>A0A4Y9YCF9_9APHY</name>
<accession>A0A4Y9YCF9</accession>
<dbReference type="CDD" id="cd05471">
    <property type="entry name" value="pepsin_like"/>
    <property type="match status" value="1"/>
</dbReference>
<reference evidence="8 9" key="1">
    <citation type="submission" date="2019-01" db="EMBL/GenBank/DDBJ databases">
        <title>Genome sequencing of the rare red list fungi Fomitopsis rosea.</title>
        <authorList>
            <person name="Buettner E."/>
            <person name="Kellner H."/>
        </authorList>
    </citation>
    <scope>NUCLEOTIDE SEQUENCE [LARGE SCALE GENOMIC DNA]</scope>
    <source>
        <strain evidence="8 9">DSM 105464</strain>
    </source>
</reference>
<feature type="chain" id="PRO_5021500455" description="Peptidase A1 domain-containing protein" evidence="6">
    <location>
        <begin position="20"/>
        <end position="572"/>
    </location>
</feature>
<dbReference type="InterPro" id="IPR034164">
    <property type="entry name" value="Pepsin-like_dom"/>
</dbReference>
<keyword evidence="5" id="KW-0812">Transmembrane</keyword>
<dbReference type="Pfam" id="PF00026">
    <property type="entry name" value="Asp"/>
    <property type="match status" value="1"/>
</dbReference>
<dbReference type="SUPFAM" id="SSF50630">
    <property type="entry name" value="Acid proteases"/>
    <property type="match status" value="1"/>
</dbReference>
<protein>
    <recommendedName>
        <fullName evidence="7">Peptidase A1 domain-containing protein</fullName>
    </recommendedName>
</protein>
<dbReference type="PRINTS" id="PR00792">
    <property type="entry name" value="PEPSIN"/>
</dbReference>